<dbReference type="KEGG" id="cel:CELE_T02H6.10"/>
<dbReference type="EMBL" id="BX284602">
    <property type="protein sequence ID" value="CCD73581.1"/>
    <property type="molecule type" value="Genomic_DNA"/>
</dbReference>
<dbReference type="InParanoid" id="Q9N5F1"/>
<dbReference type="UCSC" id="T02H6.10">
    <property type="organism name" value="c. elegans"/>
</dbReference>
<dbReference type="AlphaFoldDB" id="Q9N5F1"/>
<dbReference type="GeneID" id="188009"/>
<dbReference type="PaxDb" id="6239-T02H6.10"/>
<evidence type="ECO:0000313" key="2">
    <source>
        <dbReference type="EMBL" id="CCD73581.1"/>
    </source>
</evidence>
<dbReference type="CTD" id="188009"/>
<keyword evidence="1" id="KW-0732">Signal</keyword>
<dbReference type="HOGENOM" id="CLU_2099049_0_0_1"/>
<accession>Q9N5F1</accession>
<evidence type="ECO:0000313" key="3">
    <source>
        <dbReference type="Proteomes" id="UP000001940"/>
    </source>
</evidence>
<feature type="chain" id="PRO_5004330371" evidence="1">
    <location>
        <begin position="19"/>
        <end position="116"/>
    </location>
</feature>
<dbReference type="WormBase" id="T02H6.10">
    <property type="protein sequence ID" value="CE21146"/>
    <property type="gene ID" value="WBGene00020180"/>
</dbReference>
<gene>
    <name evidence="2" type="ORF">CELE_T02H6.10</name>
    <name evidence="2 4" type="ORF">T02H6.10</name>
</gene>
<sequence length="116" mass="12988">MFRSTTLLIFTLVATLHAQSGSPKLNCKAYWLTRYILDNNANKTNTDTYRVECGYELHKPLSDGEIQYLPEKVAASVITSGLPERVDKGQLVGLVQDAMVPHEQKVEIIEKPHSTT</sequence>
<reference evidence="2 3" key="1">
    <citation type="journal article" date="1998" name="Science">
        <title>Genome sequence of the nematode C. elegans: a platform for investigating biology.</title>
        <authorList>
            <consortium name="The C. elegans sequencing consortium"/>
            <person name="Sulson J.E."/>
            <person name="Waterston R."/>
        </authorList>
    </citation>
    <scope>NUCLEOTIDE SEQUENCE [LARGE SCALE GENOMIC DNA]</scope>
    <source>
        <strain evidence="2 3">Bristol N2</strain>
    </source>
</reference>
<dbReference type="Proteomes" id="UP000001940">
    <property type="component" value="Chromosome II"/>
</dbReference>
<keyword evidence="3" id="KW-1185">Reference proteome</keyword>
<evidence type="ECO:0000313" key="4">
    <source>
        <dbReference type="WormBase" id="T02H6.10"/>
    </source>
</evidence>
<proteinExistence type="predicted"/>
<dbReference type="AGR" id="WB:WBGene00020180"/>
<feature type="signal peptide" evidence="1">
    <location>
        <begin position="1"/>
        <end position="18"/>
    </location>
</feature>
<evidence type="ECO:0000256" key="1">
    <source>
        <dbReference type="SAM" id="SignalP"/>
    </source>
</evidence>
<dbReference type="RefSeq" id="NP_493788.1">
    <property type="nucleotide sequence ID" value="NM_061387.1"/>
</dbReference>
<protein>
    <submittedName>
        <fullName evidence="2">DUF3828 domain-containing protein</fullName>
    </submittedName>
</protein>
<name>Q9N5F1_CAEEL</name>
<organism evidence="2 3">
    <name type="scientific">Caenorhabditis elegans</name>
    <dbReference type="NCBI Taxonomy" id="6239"/>
    <lineage>
        <taxon>Eukaryota</taxon>
        <taxon>Metazoa</taxon>
        <taxon>Ecdysozoa</taxon>
        <taxon>Nematoda</taxon>
        <taxon>Chromadorea</taxon>
        <taxon>Rhabditida</taxon>
        <taxon>Rhabditina</taxon>
        <taxon>Rhabditomorpha</taxon>
        <taxon>Rhabditoidea</taxon>
        <taxon>Rhabditidae</taxon>
        <taxon>Peloderinae</taxon>
        <taxon>Caenorhabditis</taxon>
    </lineage>
</organism>